<accession>A0A9D1QTI4</accession>
<dbReference type="EMBL" id="DXGJ01000062">
    <property type="protein sequence ID" value="HIW72549.1"/>
    <property type="molecule type" value="Genomic_DNA"/>
</dbReference>
<dbReference type="Gene3D" id="3.40.710.10">
    <property type="entry name" value="DD-peptidase/beta-lactamase superfamily"/>
    <property type="match status" value="1"/>
</dbReference>
<dbReference type="InterPro" id="IPR012338">
    <property type="entry name" value="Beta-lactam/transpept-like"/>
</dbReference>
<dbReference type="GO" id="GO:0046677">
    <property type="term" value="P:response to antibiotic"/>
    <property type="evidence" value="ECO:0007669"/>
    <property type="project" value="InterPro"/>
</dbReference>
<dbReference type="GO" id="GO:0030655">
    <property type="term" value="P:beta-lactam antibiotic catabolic process"/>
    <property type="evidence" value="ECO:0007669"/>
    <property type="project" value="InterPro"/>
</dbReference>
<dbReference type="Proteomes" id="UP000886822">
    <property type="component" value="Unassembled WGS sequence"/>
</dbReference>
<reference evidence="2" key="1">
    <citation type="journal article" date="2021" name="PeerJ">
        <title>Extensive microbial diversity within the chicken gut microbiome revealed by metagenomics and culture.</title>
        <authorList>
            <person name="Gilroy R."/>
            <person name="Ravi A."/>
            <person name="Getino M."/>
            <person name="Pursley I."/>
            <person name="Horton D.L."/>
            <person name="Alikhan N.F."/>
            <person name="Baker D."/>
            <person name="Gharbi K."/>
            <person name="Hall N."/>
            <person name="Watson M."/>
            <person name="Adriaenssens E.M."/>
            <person name="Foster-Nyarko E."/>
            <person name="Jarju S."/>
            <person name="Secka A."/>
            <person name="Antonio M."/>
            <person name="Oren A."/>
            <person name="Chaudhuri R.R."/>
            <person name="La Ragione R."/>
            <person name="Hildebrand F."/>
            <person name="Pallen M.J."/>
        </authorList>
    </citation>
    <scope>NUCLEOTIDE SEQUENCE</scope>
    <source>
        <strain evidence="2">CHK173-259</strain>
    </source>
</reference>
<proteinExistence type="predicted"/>
<dbReference type="GO" id="GO:0008800">
    <property type="term" value="F:beta-lactamase activity"/>
    <property type="evidence" value="ECO:0007669"/>
    <property type="project" value="InterPro"/>
</dbReference>
<evidence type="ECO:0000259" key="1">
    <source>
        <dbReference type="Pfam" id="PF13354"/>
    </source>
</evidence>
<dbReference type="SUPFAM" id="SSF56601">
    <property type="entry name" value="beta-lactamase/transpeptidase-like"/>
    <property type="match status" value="1"/>
</dbReference>
<feature type="domain" description="Beta-lactamase class A catalytic" evidence="1">
    <location>
        <begin position="152"/>
        <end position="268"/>
    </location>
</feature>
<dbReference type="PANTHER" id="PTHR35333:SF4">
    <property type="entry name" value="SLR0121 PROTEIN"/>
    <property type="match status" value="1"/>
</dbReference>
<dbReference type="AlphaFoldDB" id="A0A9D1QTI4"/>
<evidence type="ECO:0000313" key="3">
    <source>
        <dbReference type="Proteomes" id="UP000886822"/>
    </source>
</evidence>
<dbReference type="InterPro" id="IPR045155">
    <property type="entry name" value="Beta-lactam_cat"/>
</dbReference>
<comment type="caution">
    <text evidence="2">The sequence shown here is derived from an EMBL/GenBank/DDBJ whole genome shotgun (WGS) entry which is preliminary data.</text>
</comment>
<name>A0A9D1QTI4_9LACO</name>
<sequence length="294" mass="32490">MFLSPVIVSANTASDSATLNRQVVESASARPAAHPSTTVKVTKRQARIKTKLKKYLHAVTRDKTAAVSFYNLTPVKGSPAAKSAQAAVYQQGKLAVHARGNHVTTSASTYKLYIAAYLMHLKQRHRFTWTKANRAGVTRMIVQSANDYPVSVLQKHGRTRINHWLASQNYYGKAFSTTRATKTTANSLVKVLKDLHTGQGAFTNRRDRKFILKQMGRQVYRRGIPTGAARATKGTTVQDKVGFLADNNGDAGIVTLPNGQRYLLVILTWGRGQHGFSGYPRIARIAEHVQKIVY</sequence>
<evidence type="ECO:0000313" key="2">
    <source>
        <dbReference type="EMBL" id="HIW72549.1"/>
    </source>
</evidence>
<gene>
    <name evidence="2" type="ORF">H9875_07995</name>
</gene>
<organism evidence="2 3">
    <name type="scientific">Candidatus Levilactobacillus faecigallinarum</name>
    <dbReference type="NCBI Taxonomy" id="2838638"/>
    <lineage>
        <taxon>Bacteria</taxon>
        <taxon>Bacillati</taxon>
        <taxon>Bacillota</taxon>
        <taxon>Bacilli</taxon>
        <taxon>Lactobacillales</taxon>
        <taxon>Lactobacillaceae</taxon>
        <taxon>Levilactobacillus</taxon>
    </lineage>
</organism>
<dbReference type="InterPro" id="IPR000871">
    <property type="entry name" value="Beta-lactam_class-A"/>
</dbReference>
<dbReference type="PANTHER" id="PTHR35333">
    <property type="entry name" value="BETA-LACTAMASE"/>
    <property type="match status" value="1"/>
</dbReference>
<reference evidence="2" key="2">
    <citation type="submission" date="2021-04" db="EMBL/GenBank/DDBJ databases">
        <authorList>
            <person name="Gilroy R."/>
        </authorList>
    </citation>
    <scope>NUCLEOTIDE SEQUENCE</scope>
    <source>
        <strain evidence="2">CHK173-259</strain>
    </source>
</reference>
<protein>
    <submittedName>
        <fullName evidence="2">Serine hydrolase</fullName>
    </submittedName>
</protein>
<keyword evidence="2" id="KW-0378">Hydrolase</keyword>
<dbReference type="Pfam" id="PF13354">
    <property type="entry name" value="Beta-lactamase2"/>
    <property type="match status" value="1"/>
</dbReference>